<comment type="caution">
    <text evidence="2">The sequence shown here is derived from an EMBL/GenBank/DDBJ whole genome shotgun (WGS) entry which is preliminary data.</text>
</comment>
<reference evidence="3" key="1">
    <citation type="journal article" date="2019" name="Int. J. Syst. Evol. Microbiol.">
        <title>The Global Catalogue of Microorganisms (GCM) 10K type strain sequencing project: providing services to taxonomists for standard genome sequencing and annotation.</title>
        <authorList>
            <consortium name="The Broad Institute Genomics Platform"/>
            <consortium name="The Broad Institute Genome Sequencing Center for Infectious Disease"/>
            <person name="Wu L."/>
            <person name="Ma J."/>
        </authorList>
    </citation>
    <scope>NUCLEOTIDE SEQUENCE [LARGE SCALE GENOMIC DNA]</scope>
    <source>
        <strain evidence="3">CGMCC 1.15345</strain>
    </source>
</reference>
<name>A0ABV8W4R4_9FLAO</name>
<accession>A0ABV8W4R4</accession>
<dbReference type="InterPro" id="IPR006626">
    <property type="entry name" value="PbH1"/>
</dbReference>
<feature type="signal peptide" evidence="1">
    <location>
        <begin position="1"/>
        <end position="20"/>
    </location>
</feature>
<dbReference type="Pfam" id="PF14592">
    <property type="entry name" value="Chondroitinas_B"/>
    <property type="match status" value="1"/>
</dbReference>
<dbReference type="SUPFAM" id="SSF51126">
    <property type="entry name" value="Pectin lyase-like"/>
    <property type="match status" value="2"/>
</dbReference>
<proteinExistence type="predicted"/>
<gene>
    <name evidence="2" type="ORF">ACFOY0_08795</name>
</gene>
<dbReference type="InterPro" id="IPR012334">
    <property type="entry name" value="Pectin_lyas_fold"/>
</dbReference>
<dbReference type="CDD" id="cd14251">
    <property type="entry name" value="PL-6"/>
    <property type="match status" value="1"/>
</dbReference>
<dbReference type="EMBL" id="JBHSCO010000002">
    <property type="protein sequence ID" value="MFC4391092.1"/>
    <property type="molecule type" value="Genomic_DNA"/>
</dbReference>
<dbReference type="Gene3D" id="2.160.20.10">
    <property type="entry name" value="Single-stranded right-handed beta-helix, Pectin lyase-like"/>
    <property type="match status" value="2"/>
</dbReference>
<sequence>MKNFFVLNLAFLLFSFAAIGKTTLKVKNEAELKTAISNAKPGDEIILSNGTWKNIQIKFDSKGTKDNPITLRAETSGKVSIEGVSDLKIGGSYLVIRGLYFRNGYTPSKSVIDFHIDSSKIANNCIVTDCVIEDFTQLNRVRSDHWIEFWGRHNELSNSYLSGKSNQGPTIMVILEGNEQINNYHKIINNHFGPRPRKGGPHGETIQIGDSGTSMASSYTIVEHNLFERCDGEVEIISNKSNNNIYRDNIFYKSEGSLVLRHGNYCTIDSNIFIGDENSDFMGGIRLINTGHWITNNYFYKIKGNEFRSALAVMNGVPKSPQNRYNQVTDAVVAYNTFVDCGTPWQLSVGANMDKSAVLPAQEIRSARPTRTIIANNLIYNSGDVKAPIKAYDKIDGILFKNNIINTDYESKSETKELQRNDFTLNKQSDWLYVPTANQTDVYNGFDFENITKDVFGNGRNPKNGIGAMVLPVEKNKGQINKKDFGTSWFSNDTLITKPKTVQVSTQKEFLKALSEASSNTIIELKSGIYKITESLKIDKTIAIQSRDKKSKAILEYNGANNTAAFLMLPKGNLVLNAVILKGKNTQNAFTTKEKEMSSAYNLKIENSEISQFDYVLKAYKDSFSDTIAINNSIIKDCKNGISLAAENDDLGEYNAEFLLITNTKFSTISNYILDYYRGGYDESTIGGNLIFDNNSVINSGKLEASGTLLKLQGIVNVTISNNIFSNNAVKTIAVLWGEKEQVNSNNKIDNSGEFKTEQNLKQKMMY</sequence>
<dbReference type="RefSeq" id="WP_179006132.1">
    <property type="nucleotide sequence ID" value="NZ_JBHSCO010000002.1"/>
</dbReference>
<feature type="chain" id="PRO_5047264182" evidence="1">
    <location>
        <begin position="21"/>
        <end position="767"/>
    </location>
</feature>
<keyword evidence="3" id="KW-1185">Reference proteome</keyword>
<dbReference type="InterPro" id="IPR039513">
    <property type="entry name" value="PL-6"/>
</dbReference>
<keyword evidence="1" id="KW-0732">Signal</keyword>
<evidence type="ECO:0000313" key="2">
    <source>
        <dbReference type="EMBL" id="MFC4391092.1"/>
    </source>
</evidence>
<protein>
    <submittedName>
        <fullName evidence="2">Chondroitinase-B domain-containing protein</fullName>
    </submittedName>
</protein>
<dbReference type="Proteomes" id="UP001595719">
    <property type="component" value="Unassembled WGS sequence"/>
</dbReference>
<dbReference type="SMART" id="SM00710">
    <property type="entry name" value="PbH1"/>
    <property type="match status" value="7"/>
</dbReference>
<evidence type="ECO:0000256" key="1">
    <source>
        <dbReference type="SAM" id="SignalP"/>
    </source>
</evidence>
<dbReference type="InterPro" id="IPR011050">
    <property type="entry name" value="Pectin_lyase_fold/virulence"/>
</dbReference>
<evidence type="ECO:0000313" key="3">
    <source>
        <dbReference type="Proteomes" id="UP001595719"/>
    </source>
</evidence>
<organism evidence="2 3">
    <name type="scientific">Flavobacterium quisquiliarum</name>
    <dbReference type="NCBI Taxonomy" id="1834436"/>
    <lineage>
        <taxon>Bacteria</taxon>
        <taxon>Pseudomonadati</taxon>
        <taxon>Bacteroidota</taxon>
        <taxon>Flavobacteriia</taxon>
        <taxon>Flavobacteriales</taxon>
        <taxon>Flavobacteriaceae</taxon>
        <taxon>Flavobacterium</taxon>
    </lineage>
</organism>